<protein>
    <submittedName>
        <fullName evidence="2">Uncharacterized protein</fullName>
    </submittedName>
</protein>
<evidence type="ECO:0000313" key="3">
    <source>
        <dbReference type="Proteomes" id="UP000187209"/>
    </source>
</evidence>
<evidence type="ECO:0000313" key="2">
    <source>
        <dbReference type="EMBL" id="OMJ94703.1"/>
    </source>
</evidence>
<organism evidence="2 3">
    <name type="scientific">Stentor coeruleus</name>
    <dbReference type="NCBI Taxonomy" id="5963"/>
    <lineage>
        <taxon>Eukaryota</taxon>
        <taxon>Sar</taxon>
        <taxon>Alveolata</taxon>
        <taxon>Ciliophora</taxon>
        <taxon>Postciliodesmatophora</taxon>
        <taxon>Heterotrichea</taxon>
        <taxon>Heterotrichida</taxon>
        <taxon>Stentoridae</taxon>
        <taxon>Stentor</taxon>
    </lineage>
</organism>
<proteinExistence type="predicted"/>
<dbReference type="AlphaFoldDB" id="A0A1R2D0E3"/>
<dbReference type="EMBL" id="MPUH01000022">
    <property type="protein sequence ID" value="OMJ94703.1"/>
    <property type="molecule type" value="Genomic_DNA"/>
</dbReference>
<gene>
    <name evidence="2" type="ORF">SteCoe_2040</name>
</gene>
<reference evidence="2 3" key="1">
    <citation type="submission" date="2016-11" db="EMBL/GenBank/DDBJ databases">
        <title>The macronuclear genome of Stentor coeruleus: a giant cell with tiny introns.</title>
        <authorList>
            <person name="Slabodnick M."/>
            <person name="Ruby J.G."/>
            <person name="Reiff S.B."/>
            <person name="Swart E.C."/>
            <person name="Gosai S."/>
            <person name="Prabakaran S."/>
            <person name="Witkowska E."/>
            <person name="Larue G.E."/>
            <person name="Fisher S."/>
            <person name="Freeman R.M."/>
            <person name="Gunawardena J."/>
            <person name="Chu W."/>
            <person name="Stover N.A."/>
            <person name="Gregory B.D."/>
            <person name="Nowacki M."/>
            <person name="Derisi J."/>
            <person name="Roy S.W."/>
            <person name="Marshall W.F."/>
            <person name="Sood P."/>
        </authorList>
    </citation>
    <scope>NUCLEOTIDE SEQUENCE [LARGE SCALE GENOMIC DNA]</scope>
    <source>
        <strain evidence="2">WM001</strain>
    </source>
</reference>
<accession>A0A1R2D0E3</accession>
<evidence type="ECO:0000256" key="1">
    <source>
        <dbReference type="SAM" id="Coils"/>
    </source>
</evidence>
<comment type="caution">
    <text evidence="2">The sequence shown here is derived from an EMBL/GenBank/DDBJ whole genome shotgun (WGS) entry which is preliminary data.</text>
</comment>
<dbReference type="Proteomes" id="UP000187209">
    <property type="component" value="Unassembled WGS sequence"/>
</dbReference>
<keyword evidence="3" id="KW-1185">Reference proteome</keyword>
<feature type="coiled-coil region" evidence="1">
    <location>
        <begin position="139"/>
        <end position="201"/>
    </location>
</feature>
<keyword evidence="1" id="KW-0175">Coiled coil</keyword>
<sequence length="273" mass="32191">MENENLKREEQTFGLLKYRKAKEGRVLTRYVKEKTPEKRKVSESIQNSISAPIKITWIPPFFPRNCFLSFDHEINSLLERVKNLSSINIRDIADKFNSEYSEIESSCKQIDDHCNEIIEETKIKCADFEEKSRYYQEKNKELLNKIAIMDEEKKNLLKEAKKQRALIKPLLSLANIECVFISEKTEEIEEMEENEETMKTKEIKEINMKINYMNNHLQFIIKITEKDIDSDLVHTNIDISKLPEAFTEGITFDRNDFLLYILEANEFLLSSVS</sequence>
<name>A0A1R2D0E3_9CILI</name>